<dbReference type="SUPFAM" id="SSF55469">
    <property type="entry name" value="FMN-dependent nitroreductase-like"/>
    <property type="match status" value="1"/>
</dbReference>
<dbReference type="EMBL" id="CP020809">
    <property type="protein sequence ID" value="ART69717.1"/>
    <property type="molecule type" value="Genomic_DNA"/>
</dbReference>
<evidence type="ECO:0000313" key="2">
    <source>
        <dbReference type="EMBL" id="ART69717.1"/>
    </source>
</evidence>
<proteinExistence type="predicted"/>
<accession>A0A1Y0C3P2</accession>
<evidence type="ECO:0000256" key="1">
    <source>
        <dbReference type="SAM" id="MobiDB-lite"/>
    </source>
</evidence>
<reference evidence="2 3" key="1">
    <citation type="submission" date="2017-04" db="EMBL/GenBank/DDBJ databases">
        <title>Whole Genome Sequence of 1,4-Dioxane Degrading Bacterium Mycobacterium dioxanotrophicus PH-06.</title>
        <authorList>
            <person name="He Y."/>
        </authorList>
    </citation>
    <scope>NUCLEOTIDE SEQUENCE [LARGE SCALE GENOMIC DNA]</scope>
    <source>
        <strain evidence="2 3">PH-06</strain>
    </source>
</reference>
<dbReference type="RefSeq" id="WP_087077084.1">
    <property type="nucleotide sequence ID" value="NZ_CP020809.1"/>
</dbReference>
<name>A0A1Y0C3P2_9MYCO</name>
<dbReference type="InterPro" id="IPR000415">
    <property type="entry name" value="Nitroreductase-like"/>
</dbReference>
<feature type="region of interest" description="Disordered" evidence="1">
    <location>
        <begin position="61"/>
        <end position="84"/>
    </location>
</feature>
<evidence type="ECO:0000313" key="3">
    <source>
        <dbReference type="Proteomes" id="UP000195331"/>
    </source>
</evidence>
<keyword evidence="3" id="KW-1185">Reference proteome</keyword>
<dbReference type="AlphaFoldDB" id="A0A1Y0C3P2"/>
<organism evidence="2 3">
    <name type="scientific">Mycobacterium dioxanotrophicus</name>
    <dbReference type="NCBI Taxonomy" id="482462"/>
    <lineage>
        <taxon>Bacteria</taxon>
        <taxon>Bacillati</taxon>
        <taxon>Actinomycetota</taxon>
        <taxon>Actinomycetes</taxon>
        <taxon>Mycobacteriales</taxon>
        <taxon>Mycobacteriaceae</taxon>
        <taxon>Mycobacterium</taxon>
    </lineage>
</organism>
<evidence type="ECO:0008006" key="4">
    <source>
        <dbReference type="Google" id="ProtNLM"/>
    </source>
</evidence>
<dbReference type="Proteomes" id="UP000195331">
    <property type="component" value="Chromosome"/>
</dbReference>
<gene>
    <name evidence="2" type="ORF">BTO20_14950</name>
</gene>
<protein>
    <recommendedName>
        <fullName evidence="4">Nitroreductase domain-containing protein</fullName>
    </recommendedName>
</protein>
<dbReference type="KEGG" id="mdx:BTO20_14950"/>
<dbReference type="OrthoDB" id="9798230at2"/>
<sequence length="84" mass="8641">MGGVEAGPYDPKLAAASGFSRAAVAHGSVVGMDLGHAAELLGLEPGWLPRHLVAFGYPAPRPPAHGRSAVPGGRKALSQIYRDQ</sequence>
<dbReference type="GO" id="GO:0016491">
    <property type="term" value="F:oxidoreductase activity"/>
    <property type="evidence" value="ECO:0007669"/>
    <property type="project" value="InterPro"/>
</dbReference>